<protein>
    <submittedName>
        <fullName evidence="1">Uncharacterized protein</fullName>
    </submittedName>
</protein>
<evidence type="ECO:0000313" key="2">
    <source>
        <dbReference type="Proteomes" id="UP000822476"/>
    </source>
</evidence>
<dbReference type="Proteomes" id="UP000822476">
    <property type="component" value="Unassembled WGS sequence"/>
</dbReference>
<proteinExistence type="predicted"/>
<dbReference type="OrthoDB" id="8931646at2759"/>
<name>A0A8S9YA21_9TREM</name>
<comment type="caution">
    <text evidence="1">The sequence shown here is derived from an EMBL/GenBank/DDBJ whole genome shotgun (WGS) entry which is preliminary data.</text>
</comment>
<keyword evidence="2" id="KW-1185">Reference proteome</keyword>
<dbReference type="AlphaFoldDB" id="A0A8S9YA21"/>
<dbReference type="EMBL" id="JTDE01021414">
    <property type="protein sequence ID" value="KAF7232959.1"/>
    <property type="molecule type" value="Genomic_DNA"/>
</dbReference>
<organism evidence="1 2">
    <name type="scientific">Paragonimus skrjabini miyazakii</name>
    <dbReference type="NCBI Taxonomy" id="59628"/>
    <lineage>
        <taxon>Eukaryota</taxon>
        <taxon>Metazoa</taxon>
        <taxon>Spiralia</taxon>
        <taxon>Lophotrochozoa</taxon>
        <taxon>Platyhelminthes</taxon>
        <taxon>Trematoda</taxon>
        <taxon>Digenea</taxon>
        <taxon>Plagiorchiida</taxon>
        <taxon>Troglotremata</taxon>
        <taxon>Troglotrematidae</taxon>
        <taxon>Paragonimus</taxon>
    </lineage>
</organism>
<gene>
    <name evidence="1" type="ORF">EG68_11171</name>
</gene>
<sequence>MICDHLRLGISSKITEGNIDHFSSEHHDLQPRQSVTYGLQTCTEQDRYDTNGVSMGSVFETSGHTFERPTSSLLTCAIQTYEKINVTHAASRLDPLVDEVLRHFRAGHLSHPLVRGMTMDVLGTLETINDKPQNSTVKSSIFGVDVPVCSNDYQESTTTEARRCPINEYIHYTQTVQPPPKFTVTYHPDCVTNQPNQFY</sequence>
<evidence type="ECO:0000313" key="1">
    <source>
        <dbReference type="EMBL" id="KAF7232959.1"/>
    </source>
</evidence>
<accession>A0A8S9YA21</accession>
<reference evidence="1" key="1">
    <citation type="submission" date="2019-07" db="EMBL/GenBank/DDBJ databases">
        <title>Annotation for the trematode Paragonimus miyazaki's.</title>
        <authorList>
            <person name="Choi Y.-J."/>
        </authorList>
    </citation>
    <scope>NUCLEOTIDE SEQUENCE</scope>
    <source>
        <strain evidence="1">Japan</strain>
    </source>
</reference>